<dbReference type="Pfam" id="PF08334">
    <property type="entry name" value="T2SSG"/>
    <property type="match status" value="1"/>
</dbReference>
<dbReference type="RefSeq" id="WP_407349104.1">
    <property type="nucleotide sequence ID" value="NZ_CP136864.1"/>
</dbReference>
<reference evidence="2 3" key="1">
    <citation type="submission" date="2023-10" db="EMBL/GenBank/DDBJ databases">
        <title>Two novel species belonging to the OM43/NOR5 clade.</title>
        <authorList>
            <person name="Park M."/>
        </authorList>
    </citation>
    <scope>NUCLEOTIDE SEQUENCE [LARGE SCALE GENOMIC DNA]</scope>
    <source>
        <strain evidence="2 3">IMCC43200</strain>
    </source>
</reference>
<feature type="domain" description="Type II secretion system protein GspG C-terminal" evidence="1">
    <location>
        <begin position="119"/>
        <end position="201"/>
    </location>
</feature>
<evidence type="ECO:0000313" key="3">
    <source>
        <dbReference type="Proteomes" id="UP001626537"/>
    </source>
</evidence>
<gene>
    <name evidence="2" type="ORF">R0135_04725</name>
</gene>
<organism evidence="2 3">
    <name type="scientific">Congregibacter variabilis</name>
    <dbReference type="NCBI Taxonomy" id="3081200"/>
    <lineage>
        <taxon>Bacteria</taxon>
        <taxon>Pseudomonadati</taxon>
        <taxon>Pseudomonadota</taxon>
        <taxon>Gammaproteobacteria</taxon>
        <taxon>Cellvibrionales</taxon>
        <taxon>Halieaceae</taxon>
        <taxon>Congregibacter</taxon>
    </lineage>
</organism>
<dbReference type="InterPro" id="IPR013545">
    <property type="entry name" value="T2SS_protein-GspG_C"/>
</dbReference>
<dbReference type="PROSITE" id="PS51257">
    <property type="entry name" value="PROKAR_LIPOPROTEIN"/>
    <property type="match status" value="1"/>
</dbReference>
<sequence>MLLRLSTLLFISVVTGCASYVGEYQDRLIRSLPNQREVTFNESHSYPGKILCGNYTTLTADGWNTRSSDFIVGETFLFSQATPDEVFVYCSKDPAQALYSRLGIGAADGDWAPLIKLRDDMQAINDGINRYYNTANTLPKTLATLLEGDFGVSKETLIDPWGRPYYYIGGLSGRTAPQYQLGSLGADGKEGGRGVDADIRKEQIQMLDHVLKFAGY</sequence>
<dbReference type="EMBL" id="CP136864">
    <property type="protein sequence ID" value="WOJ94468.1"/>
    <property type="molecule type" value="Genomic_DNA"/>
</dbReference>
<keyword evidence="3" id="KW-1185">Reference proteome</keyword>
<dbReference type="SUPFAM" id="SSF54523">
    <property type="entry name" value="Pili subunits"/>
    <property type="match status" value="1"/>
</dbReference>
<name>A0ABZ0I4L8_9GAMM</name>
<accession>A0ABZ0I4L8</accession>
<dbReference type="Gene3D" id="3.30.700.10">
    <property type="entry name" value="Glycoprotein, Type 4 Pilin"/>
    <property type="match status" value="1"/>
</dbReference>
<evidence type="ECO:0000259" key="1">
    <source>
        <dbReference type="Pfam" id="PF08334"/>
    </source>
</evidence>
<dbReference type="Proteomes" id="UP001626537">
    <property type="component" value="Chromosome"/>
</dbReference>
<protein>
    <submittedName>
        <fullName evidence="2">Type II secretion system protein GspG</fullName>
    </submittedName>
</protein>
<proteinExistence type="predicted"/>
<evidence type="ECO:0000313" key="2">
    <source>
        <dbReference type="EMBL" id="WOJ94468.1"/>
    </source>
</evidence>
<dbReference type="InterPro" id="IPR045584">
    <property type="entry name" value="Pilin-like"/>
</dbReference>